<accession>A0A9X9G4V0</accession>
<gene>
    <name evidence="1" type="ORF">FOT63_01650</name>
</gene>
<sequence length="984" mass="99518">MASLASQQAAAALYYAVLGKNASQSTYDYFGQYLQTGQATAAQLVNVFLTGSDGQARFATKTQAEILTQIYTNIYGTAPTSAQLTDLLNVGSTTTAVSQLVNNLLNYQGFDSTTLAQQATFENTINTVLYPVAQSSAAAGASAVEAIYYVIGVDAAQSGINYWGTQMANGANLANVAQVFVNDRTYLTSLNNTDFVARLFESTFLRAPTSSESSTYVALLDGGATRGTVIVDIINLIKGTVASGDLAAQQQFNLATQVYSPGQLPGLSFQEQVASIYLAVPNRGIDSQALDTFSKQLASGTTFSKLLTTLLATNEFQAKGAALSGSAFVTKVFTDVWGTAPTPTQLATYTALGNNTAIAQAIINDLRSSTATDNATVSAQHAFEDAIGTSLLYKTNATLSSTAAGGNATGTINTGSSHVLSNAETAVLLNVILNASTASTVNLQFADHLSNLTINGTAASTVNLSANGVNPGVAVSVNNGNVILNASSGNDVVNVTSTANIATGTANFNLGAGNDALKWAGNAAANSPNTVSAAIKADGGAGTDSISANFFTKSVVTNQNGLGIRTSTISSNANNFSNFEKIDLTGYIGQSTGTLITTPLIGSPTTTPVTTPSHVFDFGLLNGTATVEGTTGGTVTQATTPTNMGSQGFVLNGLTNASVINAAGGAAAALEVNGDATAATTLNFSFVNAATQFGINFDAVSSSNVNAGAIGLTGSALTALNIASGGTGSFANVLSLAGSNSVLTNINVTGNHQLDLTVGSGFTFIHDINASGNSGGLNLTTSNGGTGDGLIVQLLNILPLSALTTSLLTPVLNTLGLNGYQMTVEGSSAGDTLNVAANTTLTGGAGANTYMLQSSTSQAGNTITDFNTAKDKIIDHLSGLTLSNTGTAVADYGTRSADILDGVLGSLLGSLTGGVVGLLGGILGLSTGSLTAKVGVASVAFDNGTNSNYVIIDNNNNHSLDAGDTVIYLTGQSHASLVSDLHYA</sequence>
<reference evidence="1 2" key="1">
    <citation type="submission" date="2019-07" db="EMBL/GenBank/DDBJ databases">
        <title>Serratia strains were isolated from fresh produce.</title>
        <authorList>
            <person name="Cho G.-S."/>
            <person name="Stein M."/>
            <person name="Lee W."/>
            <person name="Suh S.H."/>
            <person name="Franz C.M.A.P."/>
        </authorList>
    </citation>
    <scope>NUCLEOTIDE SEQUENCE [LARGE SCALE GENOMIC DNA]</scope>
    <source>
        <strain evidence="1 2">S17</strain>
    </source>
</reference>
<evidence type="ECO:0000313" key="1">
    <source>
        <dbReference type="EMBL" id="TXE32789.1"/>
    </source>
</evidence>
<protein>
    <submittedName>
        <fullName evidence="1">DUF4214 domain-containing protein</fullName>
    </submittedName>
</protein>
<dbReference type="RefSeq" id="WP_147837813.1">
    <property type="nucleotide sequence ID" value="NZ_JAQSPV010000002.1"/>
</dbReference>
<dbReference type="AlphaFoldDB" id="A0A9X9G4V0"/>
<dbReference type="EMBL" id="VOUP01000001">
    <property type="protein sequence ID" value="TXE32789.1"/>
    <property type="molecule type" value="Genomic_DNA"/>
</dbReference>
<proteinExistence type="predicted"/>
<dbReference type="Proteomes" id="UP000321307">
    <property type="component" value="Unassembled WGS sequence"/>
</dbReference>
<name>A0A9X9G4V0_9GAMM</name>
<evidence type="ECO:0000313" key="2">
    <source>
        <dbReference type="Proteomes" id="UP000321307"/>
    </source>
</evidence>
<comment type="caution">
    <text evidence="1">The sequence shown here is derived from an EMBL/GenBank/DDBJ whole genome shotgun (WGS) entry which is preliminary data.</text>
</comment>
<organism evidence="1 2">
    <name type="scientific">Serratia ureilytica</name>
    <dbReference type="NCBI Taxonomy" id="300181"/>
    <lineage>
        <taxon>Bacteria</taxon>
        <taxon>Pseudomonadati</taxon>
        <taxon>Pseudomonadota</taxon>
        <taxon>Gammaproteobacteria</taxon>
        <taxon>Enterobacterales</taxon>
        <taxon>Yersiniaceae</taxon>
        <taxon>Serratia</taxon>
    </lineage>
</organism>